<protein>
    <submittedName>
        <fullName evidence="2">Putative lipoprotein</fullName>
    </submittedName>
</protein>
<dbReference type="AlphaFoldDB" id="A0A5C6D5E9"/>
<name>A0A5C6D5E9_9BACT</name>
<dbReference type="Proteomes" id="UP000318437">
    <property type="component" value="Unassembled WGS sequence"/>
</dbReference>
<dbReference type="Pfam" id="PF07589">
    <property type="entry name" value="PEP-CTERM"/>
    <property type="match status" value="1"/>
</dbReference>
<keyword evidence="3" id="KW-1185">Reference proteome</keyword>
<feature type="domain" description="Ice-binding protein C-terminal" evidence="1">
    <location>
        <begin position="592"/>
        <end position="613"/>
    </location>
</feature>
<accession>A0A5C6D5E9</accession>
<dbReference type="OrthoDB" id="267006at2"/>
<keyword evidence="2" id="KW-0449">Lipoprotein</keyword>
<proteinExistence type="predicted"/>
<comment type="caution">
    <text evidence="2">The sequence shown here is derived from an EMBL/GenBank/DDBJ whole genome shotgun (WGS) entry which is preliminary data.</text>
</comment>
<dbReference type="RefSeq" id="WP_146448704.1">
    <property type="nucleotide sequence ID" value="NZ_SJPS01000001.1"/>
</dbReference>
<dbReference type="NCBIfam" id="TIGR04393">
    <property type="entry name" value="rpt_T5SS_PEPC"/>
    <property type="match status" value="2"/>
</dbReference>
<dbReference type="InterPro" id="IPR013424">
    <property type="entry name" value="Ice-binding_C"/>
</dbReference>
<evidence type="ECO:0000313" key="3">
    <source>
        <dbReference type="Proteomes" id="UP000318437"/>
    </source>
</evidence>
<gene>
    <name evidence="2" type="ORF">Pla144_12330</name>
</gene>
<sequence length="622" mass="64087">MSPPVFLQTPNPTSTQPNFALVLLTLTLAISHCHQMTEATTFYRTTGGGPFRQASLWSPYFPPTFFGPGNAADVVRFNLGTNPNTPYVMTNVTGENNRLLVGNDSLVLEIDQYKLTNSAGEISLNMGLAATDISLVSLEGTTDSQMTTRSTVIADVSGSSATLDVHDIQFNSGLTIVGYRGNGTLAINDGAHVTTSQTYIADLPNAVGSLFVDGNGSHLTSGELEVGVAGTGYFNLYNGGQAISSSASIGKYADSLGVASSTDIGTEWIISNLLEVGSHGKGNLNVYNGGHVTAARSAVGIYPDGMGTVSVSKPDSLWTIAGTLSIGGDSYYGHTQGHGKVNITNQGKIDVGGTTTIYAGGELNLYSGLFTAPAIALQGGIFNWTGGTLTVEMINGNVTNTNGILAPGNVTGSTTIAGSYTQSAGGKMAIDLGGISAGSSYDSIGVAGSAILGGTLELNLANGFRPEATNTFSVFNAVGGLIGVFNNIGSGQRLTLGNGAGSFLVNYGVTSTFDPNQVVLSNFLPTYSADFDLDGDVDSADLLIWQNSFGVNALADADGDGDSDGRDFLAWQRQISSGVSASIIASGSISSAIPEPSTLLLFAFAAMGVVHRRDSILKKVLL</sequence>
<reference evidence="2 3" key="1">
    <citation type="submission" date="2019-02" db="EMBL/GenBank/DDBJ databases">
        <title>Deep-cultivation of Planctomycetes and their phenomic and genomic characterization uncovers novel biology.</title>
        <authorList>
            <person name="Wiegand S."/>
            <person name="Jogler M."/>
            <person name="Boedeker C."/>
            <person name="Pinto D."/>
            <person name="Vollmers J."/>
            <person name="Rivas-Marin E."/>
            <person name="Kohn T."/>
            <person name="Peeters S.H."/>
            <person name="Heuer A."/>
            <person name="Rast P."/>
            <person name="Oberbeckmann S."/>
            <person name="Bunk B."/>
            <person name="Jeske O."/>
            <person name="Meyerdierks A."/>
            <person name="Storesund J.E."/>
            <person name="Kallscheuer N."/>
            <person name="Luecker S."/>
            <person name="Lage O.M."/>
            <person name="Pohl T."/>
            <person name="Merkel B.J."/>
            <person name="Hornburger P."/>
            <person name="Mueller R.-W."/>
            <person name="Bruemmer F."/>
            <person name="Labrenz M."/>
            <person name="Spormann A.M."/>
            <person name="Op Den Camp H."/>
            <person name="Overmann J."/>
            <person name="Amann R."/>
            <person name="Jetten M.S.M."/>
            <person name="Mascher T."/>
            <person name="Medema M.H."/>
            <person name="Devos D.P."/>
            <person name="Kaster A.-K."/>
            <person name="Ovreas L."/>
            <person name="Rohde M."/>
            <person name="Galperin M.Y."/>
            <person name="Jogler C."/>
        </authorList>
    </citation>
    <scope>NUCLEOTIDE SEQUENCE [LARGE SCALE GENOMIC DNA]</scope>
    <source>
        <strain evidence="2 3">Pla144</strain>
    </source>
</reference>
<dbReference type="EMBL" id="SJPS01000001">
    <property type="protein sequence ID" value="TWU30446.1"/>
    <property type="molecule type" value="Genomic_DNA"/>
</dbReference>
<dbReference type="InterPro" id="IPR030895">
    <property type="entry name" value="T5SS_PEPC_rpt"/>
</dbReference>
<dbReference type="NCBIfam" id="TIGR02595">
    <property type="entry name" value="PEP_CTERM"/>
    <property type="match status" value="1"/>
</dbReference>
<evidence type="ECO:0000259" key="1">
    <source>
        <dbReference type="Pfam" id="PF07589"/>
    </source>
</evidence>
<evidence type="ECO:0000313" key="2">
    <source>
        <dbReference type="EMBL" id="TWU30446.1"/>
    </source>
</evidence>
<organism evidence="2 3">
    <name type="scientific">Bythopirellula polymerisocia</name>
    <dbReference type="NCBI Taxonomy" id="2528003"/>
    <lineage>
        <taxon>Bacteria</taxon>
        <taxon>Pseudomonadati</taxon>
        <taxon>Planctomycetota</taxon>
        <taxon>Planctomycetia</taxon>
        <taxon>Pirellulales</taxon>
        <taxon>Lacipirellulaceae</taxon>
        <taxon>Bythopirellula</taxon>
    </lineage>
</organism>